<evidence type="ECO:0000313" key="4">
    <source>
        <dbReference type="Proteomes" id="UP000291236"/>
    </source>
</evidence>
<feature type="compositionally biased region" description="Basic and acidic residues" evidence="2">
    <location>
        <begin position="55"/>
        <end position="67"/>
    </location>
</feature>
<organism evidence="3 4">
    <name type="scientific">Fluviispira sanaruensis</name>
    <dbReference type="NCBI Taxonomy" id="2493639"/>
    <lineage>
        <taxon>Bacteria</taxon>
        <taxon>Pseudomonadati</taxon>
        <taxon>Bdellovibrionota</taxon>
        <taxon>Oligoflexia</taxon>
        <taxon>Silvanigrellales</taxon>
        <taxon>Silvanigrellaceae</taxon>
        <taxon>Fluviispira</taxon>
    </lineage>
</organism>
<proteinExistence type="predicted"/>
<dbReference type="InterPro" id="IPR011990">
    <property type="entry name" value="TPR-like_helical_dom_sf"/>
</dbReference>
<dbReference type="KEGG" id="sbf:JCM31447_22440"/>
<dbReference type="AlphaFoldDB" id="A0A4P2VNP7"/>
<dbReference type="Gene3D" id="1.25.40.10">
    <property type="entry name" value="Tetratricopeptide repeat domain"/>
    <property type="match status" value="1"/>
</dbReference>
<dbReference type="Pfam" id="PF13424">
    <property type="entry name" value="TPR_12"/>
    <property type="match status" value="1"/>
</dbReference>
<reference evidence="3 4" key="1">
    <citation type="submission" date="2018-12" db="EMBL/GenBank/DDBJ databases">
        <title>Rubrispira sanarue gen. nov., sp., nov., a member of the order Silvanigrellales, isolated from a brackish lake in Hamamatsu Japan.</title>
        <authorList>
            <person name="Maejima Y."/>
            <person name="Iino T."/>
            <person name="Muraguchi Y."/>
            <person name="Fukuda K."/>
            <person name="Nojiri H."/>
            <person name="Ohkuma M."/>
            <person name="Moriuchi R."/>
            <person name="Dohra H."/>
            <person name="Kimbara K."/>
            <person name="Shintani M."/>
        </authorList>
    </citation>
    <scope>NUCLEOTIDE SEQUENCE [LARGE SCALE GENOMIC DNA]</scope>
    <source>
        <strain evidence="3 4">RF1110005</strain>
    </source>
</reference>
<dbReference type="EMBL" id="AP019368">
    <property type="protein sequence ID" value="BBH53794.1"/>
    <property type="molecule type" value="Genomic_DNA"/>
</dbReference>
<evidence type="ECO:0000256" key="2">
    <source>
        <dbReference type="SAM" id="MobiDB-lite"/>
    </source>
</evidence>
<evidence type="ECO:0000256" key="1">
    <source>
        <dbReference type="SAM" id="Coils"/>
    </source>
</evidence>
<protein>
    <submittedName>
        <fullName evidence="3">Uncharacterized protein</fullName>
    </submittedName>
</protein>
<dbReference type="OrthoDB" id="5295174at2"/>
<dbReference type="SUPFAM" id="SSF48452">
    <property type="entry name" value="TPR-like"/>
    <property type="match status" value="1"/>
</dbReference>
<keyword evidence="1" id="KW-0175">Coiled coil</keyword>
<keyword evidence="4" id="KW-1185">Reference proteome</keyword>
<dbReference type="Proteomes" id="UP000291236">
    <property type="component" value="Chromosome"/>
</dbReference>
<gene>
    <name evidence="3" type="ORF">JCM31447_22440</name>
</gene>
<sequence>MTNQKVDTGEQAHQQHNHDHCSHEHHTEHECENDHSHEHGKCNHHHEHGKCSHHHDHEGHSHEPKERYNRYTYTDEEIVEFSKKSTDDLIELVNSFLTEEIYGKAVPLLEIIFLRLSSDKNNTNSENIFSTKHHLALAYGIIGEHSKSIPLWKEVIKSLEKEEDTSETLEAYYNAALSAEQAKNEKEYVVFITRGLQIAKDNNFEDWEAAFEHELGIHKMDKSDFEVAEEKFNRALSIRTKMEDEEGIIITQYHLASLYEAKKEIERAKKLYEETLALTKKECIREHVEHERSLIEERLSLIKNAQLQSKLLKF</sequence>
<feature type="region of interest" description="Disordered" evidence="2">
    <location>
        <begin position="1"/>
        <end position="67"/>
    </location>
</feature>
<name>A0A4P2VNP7_FLUSA</name>
<feature type="coiled-coil region" evidence="1">
    <location>
        <begin position="255"/>
        <end position="282"/>
    </location>
</feature>
<dbReference type="RefSeq" id="WP_130610369.1">
    <property type="nucleotide sequence ID" value="NZ_AP019368.1"/>
</dbReference>
<feature type="compositionally biased region" description="Basic and acidic residues" evidence="2">
    <location>
        <begin position="16"/>
        <end position="41"/>
    </location>
</feature>
<evidence type="ECO:0000313" key="3">
    <source>
        <dbReference type="EMBL" id="BBH53794.1"/>
    </source>
</evidence>
<accession>A0A4P2VNP7</accession>
<feature type="compositionally biased region" description="Basic residues" evidence="2">
    <location>
        <begin position="42"/>
        <end position="54"/>
    </location>
</feature>